<proteinExistence type="predicted"/>
<feature type="domain" description="PepSY" evidence="2">
    <location>
        <begin position="105"/>
        <end position="165"/>
    </location>
</feature>
<dbReference type="OrthoDB" id="5401at2"/>
<dbReference type="RefSeq" id="WP_051682775.1">
    <property type="nucleotide sequence ID" value="NZ_CAMETI010000036.1"/>
</dbReference>
<feature type="signal peptide" evidence="1">
    <location>
        <begin position="1"/>
        <end position="22"/>
    </location>
</feature>
<sequence>MKRTAILAAAAAVLFAALSAHGAELIGEAKAKEIALKHAGVEPHTARFTKTEFDREHGRAEYELEFFAGSVEYDYEIDAESGEVCGFSHERRGGAPGEIGGPATIGEDEARRIALSRVRGATEGDVRKLRLENEDGRKIYQCEIFYGGREYEFEIDAGSGEVLKLEADR</sequence>
<dbReference type="Proteomes" id="UP000027665">
    <property type="component" value="Unassembled WGS sequence"/>
</dbReference>
<dbReference type="AlphaFoldDB" id="A0A073IR93"/>
<protein>
    <recommendedName>
        <fullName evidence="2">PepSY domain-containing protein</fullName>
    </recommendedName>
</protein>
<dbReference type="Gene3D" id="3.10.450.40">
    <property type="match status" value="2"/>
</dbReference>
<evidence type="ECO:0000313" key="4">
    <source>
        <dbReference type="Proteomes" id="UP000027665"/>
    </source>
</evidence>
<organism evidence="3 4">
    <name type="scientific">Synergistes jonesii</name>
    <dbReference type="NCBI Taxonomy" id="2754"/>
    <lineage>
        <taxon>Bacteria</taxon>
        <taxon>Thermotogati</taxon>
        <taxon>Synergistota</taxon>
        <taxon>Synergistia</taxon>
        <taxon>Synergistales</taxon>
        <taxon>Synergistaceae</taxon>
        <taxon>Synergistes</taxon>
    </lineage>
</organism>
<evidence type="ECO:0000259" key="2">
    <source>
        <dbReference type="Pfam" id="PF03413"/>
    </source>
</evidence>
<dbReference type="EMBL" id="JMKI01000036">
    <property type="protein sequence ID" value="KEJ92045.1"/>
    <property type="molecule type" value="Genomic_DNA"/>
</dbReference>
<dbReference type="eggNOG" id="COG3212">
    <property type="taxonomic scope" value="Bacteria"/>
</dbReference>
<evidence type="ECO:0000256" key="1">
    <source>
        <dbReference type="SAM" id="SignalP"/>
    </source>
</evidence>
<accession>A0A073IR93</accession>
<keyword evidence="4" id="KW-1185">Reference proteome</keyword>
<dbReference type="GeneID" id="90983935"/>
<gene>
    <name evidence="3" type="ORF">EH55_06595</name>
</gene>
<keyword evidence="1" id="KW-0732">Signal</keyword>
<dbReference type="InterPro" id="IPR025711">
    <property type="entry name" value="PepSY"/>
</dbReference>
<comment type="caution">
    <text evidence="3">The sequence shown here is derived from an EMBL/GenBank/DDBJ whole genome shotgun (WGS) entry which is preliminary data.</text>
</comment>
<reference evidence="3 4" key="1">
    <citation type="submission" date="2014-04" db="EMBL/GenBank/DDBJ databases">
        <title>Draft Genome Sequence of Synergistes jonesii.</title>
        <authorList>
            <person name="Coil D.A."/>
            <person name="Eisen J.A."/>
            <person name="Holland-Moritz H.E."/>
        </authorList>
    </citation>
    <scope>NUCLEOTIDE SEQUENCE [LARGE SCALE GENOMIC DNA]</scope>
    <source>
        <strain evidence="3 4">78-1</strain>
    </source>
</reference>
<dbReference type="Pfam" id="PF03413">
    <property type="entry name" value="PepSY"/>
    <property type="match status" value="2"/>
</dbReference>
<name>A0A073IR93_9BACT</name>
<feature type="chain" id="PRO_5001689869" description="PepSY domain-containing protein" evidence="1">
    <location>
        <begin position="23"/>
        <end position="169"/>
    </location>
</feature>
<dbReference type="STRING" id="2754.EH55_06595"/>
<feature type="domain" description="PepSY" evidence="2">
    <location>
        <begin position="26"/>
        <end position="84"/>
    </location>
</feature>
<evidence type="ECO:0000313" key="3">
    <source>
        <dbReference type="EMBL" id="KEJ92045.1"/>
    </source>
</evidence>